<accession>A0ACD3SRL7</accession>
<keyword evidence="2" id="KW-1185">Reference proteome</keyword>
<reference evidence="1" key="1">
    <citation type="submission" date="2019-05" db="EMBL/GenBank/DDBJ databases">
        <title>Revised genome assembly of Burkholderiaceae (previously Ralstonia) sp. PBA.</title>
        <authorList>
            <person name="Gan H.M."/>
        </authorList>
    </citation>
    <scope>NUCLEOTIDE SEQUENCE</scope>
    <source>
        <strain evidence="1">PBA</strain>
    </source>
</reference>
<evidence type="ECO:0000313" key="2">
    <source>
        <dbReference type="Proteomes" id="UP000004277"/>
    </source>
</evidence>
<evidence type="ECO:0000313" key="1">
    <source>
        <dbReference type="EMBL" id="TMS58939.1"/>
    </source>
</evidence>
<organism evidence="1 2">
    <name type="scientific">Imbroritus primus</name>
    <dbReference type="NCBI Taxonomy" id="3058603"/>
    <lineage>
        <taxon>Bacteria</taxon>
        <taxon>Pseudomonadati</taxon>
        <taxon>Pseudomonadota</taxon>
        <taxon>Betaproteobacteria</taxon>
        <taxon>Burkholderiales</taxon>
        <taxon>Burkholderiaceae</taxon>
        <taxon>Imbroritus</taxon>
    </lineage>
</organism>
<protein>
    <submittedName>
        <fullName evidence="1">NnrS family protein</fullName>
    </submittedName>
</protein>
<name>A0ACD3SRL7_9BURK</name>
<sequence length="390" mass="41656">MSRQPAARHALWALGFRPFYLLGALLSAAGMLLWILQLSPHAPGVPLPGGMPAMLWHAHEMVFGFTSAIIAGFLLTAVRAWTGQPTPDGWRLAALAALWLLGRFFAAGPYPLLAAVTVTAFPLAVAWAISGALWRSGNRRNFFFIALLVALAASSASFHLALAGRLPISPLDGLHIALDVVLFIIAVIGGRVIPMFTNNGVPGTRATRRQWIERAALGLLLALLAAHVLALPEGIQAALALAAAAAHAARLHGWQPWRTLRTPLVWILHAGYAWLVVHLVLRGLAHLHLIPAVLATHALTAGTIGAMTIGMMTRTARGHTGRPLRADRWEITAYLLILCAAFVRVAGGAWPAAYGSAMLASGLMWAAGFGIYAVRYWPVLSRPRLDGKPG</sequence>
<comment type="caution">
    <text evidence="1">The sequence shown here is derived from an EMBL/GenBank/DDBJ whole genome shotgun (WGS) entry which is preliminary data.</text>
</comment>
<dbReference type="EMBL" id="AKCV02000015">
    <property type="protein sequence ID" value="TMS58939.1"/>
    <property type="molecule type" value="Genomic_DNA"/>
</dbReference>
<proteinExistence type="predicted"/>
<gene>
    <name evidence="1" type="ORF">MW7_007035</name>
</gene>
<dbReference type="Proteomes" id="UP000004277">
    <property type="component" value="Unassembled WGS sequence"/>
</dbReference>